<keyword evidence="5 11" id="KW-0663">Pyridoxal phosphate</keyword>
<dbReference type="SUPFAM" id="SSF54631">
    <property type="entry name" value="CBS-domain pair"/>
    <property type="match status" value="1"/>
</dbReference>
<sequence>MAASATPSSTSNTSLNRFHAQGTHSTVTQLIGQTPLVQLQKIPQSLGIPATVYAKCEFFNAGGSVKDRIALRMIEEAEKSGRIKPGDTLIEPTSGNTGIGLALVAAVKGYKTIITLPEKMSAEKVAVLKALNATIIRTPTQAAFDSPESHIGVAKRLEKEIPNAHILDQYANPDNPLAHELGTAEEIWAQTGGSITAIIAGAGTGGTITGLARGLHKHNKDIKVIAADPQGSILALPSQLNDEFKDTPYKVEGIGYDFIPDVLDQKAVNTWYKTNDRDSFHYARRLIAEEGLLAGGSSGSAMAALVAAHRAQPFTSSDVVVVVLPDSIRSYLSKFIDDDWLAANDLLPSTPPEVDESSQVQNPLSRTRSTSFKDSNDQFRGATVRSLRLKPVQTVPADSSCSSAIEVMREKGFDQLPVLSAKTRRLVGLVTLGNLLSRISHGRATAKSPVSDVMFDFTTINEVITDPRDFGDIAAASSSTKSTNQPNGSGGSSDKAPARSSHHHKKRPFVEITMDTPLSALNRFFEWQSAAVVTERDPDDPKNGALKPLAVVTKVDLLTWLLSEHKLR</sequence>
<evidence type="ECO:0000313" key="15">
    <source>
        <dbReference type="Proteomes" id="UP000054302"/>
    </source>
</evidence>
<dbReference type="OMA" id="KFADDEW"/>
<dbReference type="UniPathway" id="UPA00136">
    <property type="reaction ID" value="UER00201"/>
</dbReference>
<evidence type="ECO:0000256" key="4">
    <source>
        <dbReference type="ARBA" id="ARBA00012041"/>
    </source>
</evidence>
<gene>
    <name evidence="14" type="ORF">PV10_00061</name>
</gene>
<dbReference type="HOGENOM" id="CLU_021018_0_0_1"/>
<comment type="pathway">
    <text evidence="2">Amino-acid biosynthesis; L-cysteine biosynthesis; L-cysteine from L-homocysteine and L-serine: step 1/2.</text>
</comment>
<feature type="domain" description="CBS" evidence="13">
    <location>
        <begin position="388"/>
        <end position="445"/>
    </location>
</feature>
<dbReference type="SUPFAM" id="SSF53686">
    <property type="entry name" value="Tryptophan synthase beta subunit-like PLP-dependent enzymes"/>
    <property type="match status" value="1"/>
</dbReference>
<dbReference type="FunFam" id="3.40.50.1100:FF:000003">
    <property type="entry name" value="Cystathionine beta-synthase"/>
    <property type="match status" value="1"/>
</dbReference>
<comment type="cofactor">
    <cofactor evidence="1 11">
        <name>pyridoxal 5'-phosphate</name>
        <dbReference type="ChEBI" id="CHEBI:597326"/>
    </cofactor>
</comment>
<evidence type="ECO:0000256" key="11">
    <source>
        <dbReference type="RuleBase" id="RU361204"/>
    </source>
</evidence>
<evidence type="ECO:0000256" key="10">
    <source>
        <dbReference type="PROSITE-ProRule" id="PRU00703"/>
    </source>
</evidence>
<dbReference type="InterPro" id="IPR005857">
    <property type="entry name" value="Cysta_beta_synth"/>
</dbReference>
<dbReference type="PROSITE" id="PS00901">
    <property type="entry name" value="CYS_SYNTHASE"/>
    <property type="match status" value="1"/>
</dbReference>
<feature type="region of interest" description="Disordered" evidence="12">
    <location>
        <begin position="477"/>
        <end position="509"/>
    </location>
</feature>
<keyword evidence="11" id="KW-0028">Amino-acid biosynthesis</keyword>
<dbReference type="EMBL" id="KN847520">
    <property type="protein sequence ID" value="KIV96159.1"/>
    <property type="molecule type" value="Genomic_DNA"/>
</dbReference>
<dbReference type="VEuPathDB" id="FungiDB:PV10_00061"/>
<comment type="similarity">
    <text evidence="3 11">Belongs to the cysteine synthase/cystathionine beta-synthase family.</text>
</comment>
<dbReference type="InterPro" id="IPR036052">
    <property type="entry name" value="TrpB-like_PALP_sf"/>
</dbReference>
<protein>
    <recommendedName>
        <fullName evidence="8 11">Cystathionine beta-synthase</fullName>
        <ecNumber evidence="4 11">4.2.1.22</ecNumber>
    </recommendedName>
</protein>
<dbReference type="InterPro" id="IPR001216">
    <property type="entry name" value="P-phosphate_BS"/>
</dbReference>
<dbReference type="SMART" id="SM00116">
    <property type="entry name" value="CBS"/>
    <property type="match status" value="1"/>
</dbReference>
<dbReference type="Gene3D" id="3.40.50.1100">
    <property type="match status" value="2"/>
</dbReference>
<dbReference type="NCBIfam" id="TIGR01137">
    <property type="entry name" value="cysta_beta"/>
    <property type="match status" value="1"/>
</dbReference>
<keyword evidence="6 10" id="KW-0129">CBS domain</keyword>
<feature type="compositionally biased region" description="Polar residues" evidence="12">
    <location>
        <begin position="477"/>
        <end position="487"/>
    </location>
</feature>
<evidence type="ECO:0000256" key="8">
    <source>
        <dbReference type="ARBA" id="ARBA00026192"/>
    </source>
</evidence>
<evidence type="ECO:0000256" key="1">
    <source>
        <dbReference type="ARBA" id="ARBA00001933"/>
    </source>
</evidence>
<dbReference type="OrthoDB" id="728at2759"/>
<evidence type="ECO:0000256" key="6">
    <source>
        <dbReference type="ARBA" id="ARBA00023122"/>
    </source>
</evidence>
<dbReference type="FunFam" id="3.40.50.1100:FF:000118">
    <property type="entry name" value="Related to CYS4-cystathionine beta-synthase"/>
    <property type="match status" value="1"/>
</dbReference>
<evidence type="ECO:0000256" key="7">
    <source>
        <dbReference type="ARBA" id="ARBA00023239"/>
    </source>
</evidence>
<dbReference type="Pfam" id="PF00291">
    <property type="entry name" value="PALP"/>
    <property type="match status" value="1"/>
</dbReference>
<dbReference type="GO" id="GO:0005737">
    <property type="term" value="C:cytoplasm"/>
    <property type="evidence" value="ECO:0007669"/>
    <property type="project" value="InterPro"/>
</dbReference>
<evidence type="ECO:0000256" key="9">
    <source>
        <dbReference type="ARBA" id="ARBA00047490"/>
    </source>
</evidence>
<keyword evidence="11" id="KW-0198">Cysteine biosynthesis</keyword>
<dbReference type="GO" id="GO:0006535">
    <property type="term" value="P:cysteine biosynthetic process from serine"/>
    <property type="evidence" value="ECO:0007669"/>
    <property type="project" value="UniProtKB-UniRule"/>
</dbReference>
<accession>A0A0D1ZQB5</accession>
<organism evidence="14 15">
    <name type="scientific">Exophiala mesophila</name>
    <name type="common">Black yeast-like fungus</name>
    <dbReference type="NCBI Taxonomy" id="212818"/>
    <lineage>
        <taxon>Eukaryota</taxon>
        <taxon>Fungi</taxon>
        <taxon>Dikarya</taxon>
        <taxon>Ascomycota</taxon>
        <taxon>Pezizomycotina</taxon>
        <taxon>Eurotiomycetes</taxon>
        <taxon>Chaetothyriomycetidae</taxon>
        <taxon>Chaetothyriales</taxon>
        <taxon>Herpotrichiellaceae</taxon>
        <taxon>Exophiala</taxon>
    </lineage>
</organism>
<feature type="compositionally biased region" description="Polar residues" evidence="12">
    <location>
        <begin position="357"/>
        <end position="373"/>
    </location>
</feature>
<dbReference type="PANTHER" id="PTHR10314">
    <property type="entry name" value="CYSTATHIONINE BETA-SYNTHASE"/>
    <property type="match status" value="1"/>
</dbReference>
<evidence type="ECO:0000256" key="3">
    <source>
        <dbReference type="ARBA" id="ARBA00007103"/>
    </source>
</evidence>
<feature type="region of interest" description="Disordered" evidence="12">
    <location>
        <begin position="347"/>
        <end position="378"/>
    </location>
</feature>
<evidence type="ECO:0000313" key="14">
    <source>
        <dbReference type="EMBL" id="KIV96159.1"/>
    </source>
</evidence>
<dbReference type="InterPro" id="IPR050214">
    <property type="entry name" value="Cys_Synth/Cystath_Beta-Synth"/>
</dbReference>
<dbReference type="InterPro" id="IPR000644">
    <property type="entry name" value="CBS_dom"/>
</dbReference>
<dbReference type="GO" id="GO:0004122">
    <property type="term" value="F:cystathionine beta-synthase activity"/>
    <property type="evidence" value="ECO:0007669"/>
    <property type="project" value="UniProtKB-UniRule"/>
</dbReference>
<dbReference type="Proteomes" id="UP000054302">
    <property type="component" value="Unassembled WGS sequence"/>
</dbReference>
<evidence type="ECO:0000256" key="2">
    <source>
        <dbReference type="ARBA" id="ARBA00005003"/>
    </source>
</evidence>
<keyword evidence="7 11" id="KW-0456">Lyase</keyword>
<keyword evidence="15" id="KW-1185">Reference proteome</keyword>
<proteinExistence type="inferred from homology"/>
<dbReference type="PROSITE" id="PS51371">
    <property type="entry name" value="CBS"/>
    <property type="match status" value="1"/>
</dbReference>
<dbReference type="AlphaFoldDB" id="A0A0D1ZQB5"/>
<dbReference type="GO" id="GO:0019343">
    <property type="term" value="P:cysteine biosynthetic process via cystathionine"/>
    <property type="evidence" value="ECO:0007669"/>
    <property type="project" value="UniProtKB-UniRule"/>
</dbReference>
<comment type="catalytic activity">
    <reaction evidence="9 11">
        <text>L-homocysteine + L-serine = L,L-cystathionine + H2O</text>
        <dbReference type="Rhea" id="RHEA:10112"/>
        <dbReference type="ChEBI" id="CHEBI:15377"/>
        <dbReference type="ChEBI" id="CHEBI:33384"/>
        <dbReference type="ChEBI" id="CHEBI:58161"/>
        <dbReference type="ChEBI" id="CHEBI:58199"/>
        <dbReference type="EC" id="4.2.1.22"/>
    </reaction>
</comment>
<dbReference type="Gene3D" id="3.10.580.10">
    <property type="entry name" value="CBS-domain"/>
    <property type="match status" value="2"/>
</dbReference>
<dbReference type="GeneID" id="27317906"/>
<evidence type="ECO:0000259" key="13">
    <source>
        <dbReference type="PROSITE" id="PS51371"/>
    </source>
</evidence>
<evidence type="ECO:0000256" key="5">
    <source>
        <dbReference type="ARBA" id="ARBA00022898"/>
    </source>
</evidence>
<dbReference type="EC" id="4.2.1.22" evidence="4 11"/>
<reference evidence="14 15" key="1">
    <citation type="submission" date="2015-01" db="EMBL/GenBank/DDBJ databases">
        <title>The Genome Sequence of Exophiala mesophila CBS40295.</title>
        <authorList>
            <consortium name="The Broad Institute Genomics Platform"/>
            <person name="Cuomo C."/>
            <person name="de Hoog S."/>
            <person name="Gorbushina A."/>
            <person name="Stielow B."/>
            <person name="Teixiera M."/>
            <person name="Abouelleil A."/>
            <person name="Chapman S.B."/>
            <person name="Priest M."/>
            <person name="Young S.K."/>
            <person name="Wortman J."/>
            <person name="Nusbaum C."/>
            <person name="Birren B."/>
        </authorList>
    </citation>
    <scope>NUCLEOTIDE SEQUENCE [LARGE SCALE GENOMIC DNA]</scope>
    <source>
        <strain evidence="14 15">CBS 40295</strain>
    </source>
</reference>
<name>A0A0D1ZQB5_EXOME</name>
<dbReference type="InterPro" id="IPR046342">
    <property type="entry name" value="CBS_dom_sf"/>
</dbReference>
<dbReference type="CDD" id="cd01561">
    <property type="entry name" value="CBS_like"/>
    <property type="match status" value="1"/>
</dbReference>
<dbReference type="Pfam" id="PF00571">
    <property type="entry name" value="CBS"/>
    <property type="match status" value="1"/>
</dbReference>
<dbReference type="RefSeq" id="XP_016227733.1">
    <property type="nucleotide sequence ID" value="XM_016364084.1"/>
</dbReference>
<dbReference type="STRING" id="212818.A0A0D1ZQB5"/>
<dbReference type="InterPro" id="IPR001926">
    <property type="entry name" value="TrpB-like_PALP"/>
</dbReference>
<evidence type="ECO:0000256" key="12">
    <source>
        <dbReference type="SAM" id="MobiDB-lite"/>
    </source>
</evidence>